<feature type="compositionally biased region" description="Basic and acidic residues" evidence="5">
    <location>
        <begin position="55"/>
        <end position="65"/>
    </location>
</feature>
<dbReference type="GO" id="GO:0003700">
    <property type="term" value="F:DNA-binding transcription factor activity"/>
    <property type="evidence" value="ECO:0007669"/>
    <property type="project" value="InterPro"/>
</dbReference>
<dbReference type="GO" id="GO:0005634">
    <property type="term" value="C:nucleus"/>
    <property type="evidence" value="ECO:0007669"/>
    <property type="project" value="UniProtKB-SubCell"/>
</dbReference>
<dbReference type="EMBL" id="AC172742">
    <property type="protein sequence ID" value="ABN09046.1"/>
    <property type="molecule type" value="Genomic_DNA"/>
</dbReference>
<feature type="compositionally biased region" description="Basic residues" evidence="5">
    <location>
        <begin position="45"/>
        <end position="54"/>
    </location>
</feature>
<evidence type="ECO:0000256" key="2">
    <source>
        <dbReference type="ARBA" id="ARBA00023015"/>
    </source>
</evidence>
<dbReference type="GO" id="GO:0046983">
    <property type="term" value="F:protein dimerization activity"/>
    <property type="evidence" value="ECO:0007669"/>
    <property type="project" value="InterPro"/>
</dbReference>
<dbReference type="PANTHER" id="PTHR46412">
    <property type="entry name" value="BES1-INTERACTING MYC-LIKE PROTEIN"/>
    <property type="match status" value="1"/>
</dbReference>
<evidence type="ECO:0000256" key="5">
    <source>
        <dbReference type="SAM" id="MobiDB-lite"/>
    </source>
</evidence>
<keyword evidence="2" id="KW-0805">Transcription regulation</keyword>
<reference evidence="7" key="1">
    <citation type="submission" date="2006-02" db="EMBL/GenBank/DDBJ databases">
        <authorList>
            <person name="Town C.D."/>
        </authorList>
    </citation>
    <scope>NUCLEOTIDE SEQUENCE</scope>
</reference>
<dbReference type="Gene3D" id="4.10.280.10">
    <property type="entry name" value="Helix-loop-helix DNA-binding domain"/>
    <property type="match status" value="1"/>
</dbReference>
<evidence type="ECO:0000313" key="7">
    <source>
        <dbReference type="EMBL" id="ABN09046.1"/>
    </source>
</evidence>
<dbReference type="SMART" id="SM00353">
    <property type="entry name" value="HLH"/>
    <property type="match status" value="1"/>
</dbReference>
<dbReference type="InterPro" id="IPR011598">
    <property type="entry name" value="bHLH_dom"/>
</dbReference>
<dbReference type="InterPro" id="IPR044295">
    <property type="entry name" value="BIM1/2/3"/>
</dbReference>
<reference evidence="7" key="2">
    <citation type="submission" date="2007-03" db="EMBL/GenBank/DDBJ databases">
        <authorList>
            <consortium name="The International Medicago Genome Annotation Group"/>
        </authorList>
    </citation>
    <scope>NUCLEOTIDE SEQUENCE</scope>
</reference>
<name>A2Q626_MEDTR</name>
<keyword evidence="7" id="KW-0238">DNA-binding</keyword>
<dbReference type="SUPFAM" id="SSF47459">
    <property type="entry name" value="HLH, helix-loop-helix DNA-binding domain"/>
    <property type="match status" value="1"/>
</dbReference>
<evidence type="ECO:0000256" key="3">
    <source>
        <dbReference type="ARBA" id="ARBA00023163"/>
    </source>
</evidence>
<organism evidence="7">
    <name type="scientific">Medicago truncatula</name>
    <name type="common">Barrel medic</name>
    <name type="synonym">Medicago tribuloides</name>
    <dbReference type="NCBI Taxonomy" id="3880"/>
    <lineage>
        <taxon>Eukaryota</taxon>
        <taxon>Viridiplantae</taxon>
        <taxon>Streptophyta</taxon>
        <taxon>Embryophyta</taxon>
        <taxon>Tracheophyta</taxon>
        <taxon>Spermatophyta</taxon>
        <taxon>Magnoliopsida</taxon>
        <taxon>eudicotyledons</taxon>
        <taxon>Gunneridae</taxon>
        <taxon>Pentapetalae</taxon>
        <taxon>rosids</taxon>
        <taxon>fabids</taxon>
        <taxon>Fabales</taxon>
        <taxon>Fabaceae</taxon>
        <taxon>Papilionoideae</taxon>
        <taxon>50 kb inversion clade</taxon>
        <taxon>NPAAA clade</taxon>
        <taxon>Hologalegina</taxon>
        <taxon>IRL clade</taxon>
        <taxon>Trifolieae</taxon>
        <taxon>Medicago</taxon>
    </lineage>
</organism>
<dbReference type="GO" id="GO:0006351">
    <property type="term" value="P:DNA-templated transcription"/>
    <property type="evidence" value="ECO:0007669"/>
    <property type="project" value="InterPro"/>
</dbReference>
<feature type="region of interest" description="Disordered" evidence="5">
    <location>
        <begin position="124"/>
        <end position="156"/>
    </location>
</feature>
<evidence type="ECO:0000256" key="1">
    <source>
        <dbReference type="ARBA" id="ARBA00004123"/>
    </source>
</evidence>
<feature type="compositionally biased region" description="Low complexity" evidence="5">
    <location>
        <begin position="26"/>
        <end position="36"/>
    </location>
</feature>
<dbReference type="PROSITE" id="PS50888">
    <property type="entry name" value="BHLH"/>
    <property type="match status" value="1"/>
</dbReference>
<sequence length="366" mass="41035">MARSAKGHQDEELVDDDDDQDIFTPNTSSSINNNNNVKVDEPIRGKRANPHRSKHSETEQRRRSKINERFQALRDLIPENDSKRDKASFLLEVIEYIHFLQEKLQIYEHPYEGWNQEPTKLIPWRNHHGPSENTTDPSRAIQNGSVDGKNIVSPSFPKNVQNPILSDPSTTIPKGCTPGSSTEVVPLTMQMRLDMFDPVVSGGMVTQQMLELPVSNPDMASNLQPQVWLGKPNKDNHIVSDNTLKEQEEMKIDSGSESDSISSAYSQRLSIADSRSSNVVHCDMFTRILGTLTQALQSSGVDLSQTNVSVDIDVGRRTNTGFTPCQYSSKSNENQFVSNQAIACSGMDYFSEDSEQSSKRFRREAS</sequence>
<evidence type="ECO:0000259" key="6">
    <source>
        <dbReference type="PROSITE" id="PS50888"/>
    </source>
</evidence>
<proteinExistence type="predicted"/>
<comment type="subcellular location">
    <subcellularLocation>
        <location evidence="1">Nucleus</location>
    </subcellularLocation>
</comment>
<gene>
    <name evidence="7" type="ORF">MtrDRAFT_AC172742g17v1</name>
</gene>
<dbReference type="AlphaFoldDB" id="A2Q626"/>
<keyword evidence="3" id="KW-0804">Transcription</keyword>
<feature type="compositionally biased region" description="Acidic residues" evidence="5">
    <location>
        <begin position="12"/>
        <end position="21"/>
    </location>
</feature>
<feature type="domain" description="BHLH" evidence="6">
    <location>
        <begin position="50"/>
        <end position="100"/>
    </location>
</feature>
<feature type="compositionally biased region" description="Polar residues" evidence="5">
    <location>
        <begin position="131"/>
        <end position="145"/>
    </location>
</feature>
<feature type="region of interest" description="Disordered" evidence="5">
    <location>
        <begin position="1"/>
        <end position="65"/>
    </location>
</feature>
<dbReference type="CDD" id="cd11453">
    <property type="entry name" value="bHLH_AtBIM_like"/>
    <property type="match status" value="1"/>
</dbReference>
<protein>
    <submittedName>
        <fullName evidence="7">Helix-loop-helix DNA-binding</fullName>
    </submittedName>
</protein>
<accession>A2Q626</accession>
<evidence type="ECO:0000256" key="4">
    <source>
        <dbReference type="ARBA" id="ARBA00023242"/>
    </source>
</evidence>
<dbReference type="PANTHER" id="PTHR46412:SF9">
    <property type="entry name" value="TRANSCRIPTION FACTOR BIM3"/>
    <property type="match status" value="1"/>
</dbReference>
<keyword evidence="4" id="KW-0539">Nucleus</keyword>
<dbReference type="Pfam" id="PF00010">
    <property type="entry name" value="HLH"/>
    <property type="match status" value="1"/>
</dbReference>
<dbReference type="InterPro" id="IPR036638">
    <property type="entry name" value="HLH_DNA-bd_sf"/>
</dbReference>
<dbReference type="GO" id="GO:0003677">
    <property type="term" value="F:DNA binding"/>
    <property type="evidence" value="ECO:0007669"/>
    <property type="project" value="UniProtKB-KW"/>
</dbReference>